<organism evidence="1 2">
    <name type="scientific">Flammeovirga pectinis</name>
    <dbReference type="NCBI Taxonomy" id="2494373"/>
    <lineage>
        <taxon>Bacteria</taxon>
        <taxon>Pseudomonadati</taxon>
        <taxon>Bacteroidota</taxon>
        <taxon>Cytophagia</taxon>
        <taxon>Cytophagales</taxon>
        <taxon>Flammeovirgaceae</taxon>
        <taxon>Flammeovirga</taxon>
    </lineage>
</organism>
<keyword evidence="2" id="KW-1185">Reference proteome</keyword>
<gene>
    <name evidence="1" type="ORF">EI427_17635</name>
</gene>
<dbReference type="CDD" id="cd00229">
    <property type="entry name" value="SGNH_hydrolase"/>
    <property type="match status" value="1"/>
</dbReference>
<name>A0A3S9P6Z3_9BACT</name>
<dbReference type="SUPFAM" id="SSF52266">
    <property type="entry name" value="SGNH hydrolase"/>
    <property type="match status" value="1"/>
</dbReference>
<keyword evidence="1" id="KW-0378">Hydrolase</keyword>
<accession>A0A3S9P6Z3</accession>
<protein>
    <submittedName>
        <fullName evidence="1">SGNH/GDSL hydrolase family protein</fullName>
    </submittedName>
</protein>
<evidence type="ECO:0000313" key="1">
    <source>
        <dbReference type="EMBL" id="AZQ63979.1"/>
    </source>
</evidence>
<dbReference type="GO" id="GO:0016788">
    <property type="term" value="F:hydrolase activity, acting on ester bonds"/>
    <property type="evidence" value="ECO:0007669"/>
    <property type="project" value="UniProtKB-ARBA"/>
</dbReference>
<dbReference type="RefSeq" id="WP_126617220.1">
    <property type="nucleotide sequence ID" value="NZ_CP034562.1"/>
</dbReference>
<proteinExistence type="predicted"/>
<dbReference type="Gene3D" id="3.40.50.1110">
    <property type="entry name" value="SGNH hydrolase"/>
    <property type="match status" value="1"/>
</dbReference>
<dbReference type="Proteomes" id="UP000267268">
    <property type="component" value="Chromosome 1"/>
</dbReference>
<dbReference type="EMBL" id="CP034562">
    <property type="protein sequence ID" value="AZQ63979.1"/>
    <property type="molecule type" value="Genomic_DNA"/>
</dbReference>
<evidence type="ECO:0000313" key="2">
    <source>
        <dbReference type="Proteomes" id="UP000267268"/>
    </source>
</evidence>
<reference evidence="1 2" key="1">
    <citation type="submission" date="2018-12" db="EMBL/GenBank/DDBJ databases">
        <title>Flammeovirga pectinis sp. nov., isolated from the gut of the Korean scallop, Patinopecten yessoensis.</title>
        <authorList>
            <person name="Bae J.-W."/>
            <person name="Jeong Y.-S."/>
            <person name="Kang W."/>
        </authorList>
    </citation>
    <scope>NUCLEOTIDE SEQUENCE [LARGE SCALE GENOMIC DNA]</scope>
    <source>
        <strain evidence="1 2">L12M1</strain>
    </source>
</reference>
<dbReference type="InterPro" id="IPR036514">
    <property type="entry name" value="SGNH_hydro_sf"/>
</dbReference>
<sequence length="246" mass="27825">MTVTDSKGAFAKDTISYTAINVDPKMLYLNEKMWYNSTDSYFKGHKAFDFQKRDPQLPNVLLIGNSISIGYTPFVRKALAGKCNVYRIPTNGGDTKKCLAEFNKWIGDNNWDIIHFNFGLHDLKRLIDNKLNSKGDHVNSPKEYKKNLEEIVSLLKQKTNAKLIWASTSVVPENAAGRIKGEEIEYNKIAEKIMVKHHIPIDDQFTLTVNFPEDQLPENVHFKASGVKRQGEQAAAIILKILEGGL</sequence>
<dbReference type="AlphaFoldDB" id="A0A3S9P6Z3"/>
<dbReference type="KEGG" id="fll:EI427_17635"/>
<dbReference type="OrthoDB" id="978055at2"/>